<reference evidence="2" key="2">
    <citation type="submission" date="2025-08" db="UniProtKB">
        <authorList>
            <consortium name="Ensembl"/>
        </authorList>
    </citation>
    <scope>IDENTIFICATION</scope>
</reference>
<dbReference type="STRING" id="8840.ENSAPLP00000023043"/>
<protein>
    <recommendedName>
        <fullName evidence="1">COG4 transport protein middle alpha-helical bundle domain-containing protein</fullName>
    </recommendedName>
</protein>
<dbReference type="GO" id="GO:0017119">
    <property type="term" value="C:Golgi transport complex"/>
    <property type="evidence" value="ECO:0007669"/>
    <property type="project" value="TreeGrafter"/>
</dbReference>
<dbReference type="Pfam" id="PF08318">
    <property type="entry name" value="COG4_m"/>
    <property type="match status" value="1"/>
</dbReference>
<feature type="domain" description="COG4 transport protein middle alpha-helical bundle" evidence="1">
    <location>
        <begin position="2"/>
        <end position="182"/>
    </location>
</feature>
<proteinExistence type="predicted"/>
<dbReference type="Proteomes" id="UP000016666">
    <property type="component" value="Unassembled WGS sequence"/>
</dbReference>
<dbReference type="GeneTree" id="ENSGT00940000154065"/>
<dbReference type="SMART" id="SM00762">
    <property type="entry name" value="Cog4"/>
    <property type="match status" value="1"/>
</dbReference>
<dbReference type="PANTHER" id="PTHR24016">
    <property type="entry name" value="CONSERVED OLIGOMERIC GOLGI COMPLEX SUBUNIT 4"/>
    <property type="match status" value="1"/>
</dbReference>
<dbReference type="InterPro" id="IPR013167">
    <property type="entry name" value="COG4_M"/>
</dbReference>
<keyword evidence="3" id="KW-1185">Reference proteome</keyword>
<organism evidence="2 3">
    <name type="scientific">Anas platyrhynchos platyrhynchos</name>
    <name type="common">Northern mallard</name>
    <dbReference type="NCBI Taxonomy" id="8840"/>
    <lineage>
        <taxon>Eukaryota</taxon>
        <taxon>Metazoa</taxon>
        <taxon>Chordata</taxon>
        <taxon>Craniata</taxon>
        <taxon>Vertebrata</taxon>
        <taxon>Euteleostomi</taxon>
        <taxon>Archelosauria</taxon>
        <taxon>Archosauria</taxon>
        <taxon>Dinosauria</taxon>
        <taxon>Saurischia</taxon>
        <taxon>Theropoda</taxon>
        <taxon>Coelurosauria</taxon>
        <taxon>Aves</taxon>
        <taxon>Neognathae</taxon>
        <taxon>Galloanserae</taxon>
        <taxon>Anseriformes</taxon>
        <taxon>Anatidae</taxon>
        <taxon>Anatinae</taxon>
        <taxon>Anas</taxon>
    </lineage>
</organism>
<accession>A0A493TBJ4</accession>
<evidence type="ECO:0000259" key="1">
    <source>
        <dbReference type="SMART" id="SM00762"/>
    </source>
</evidence>
<evidence type="ECO:0000313" key="3">
    <source>
        <dbReference type="Proteomes" id="UP000016666"/>
    </source>
</evidence>
<dbReference type="GO" id="GO:0006890">
    <property type="term" value="P:retrograde vesicle-mediated transport, Golgi to endoplasmic reticulum"/>
    <property type="evidence" value="ECO:0007669"/>
    <property type="project" value="TreeGrafter"/>
</dbReference>
<sequence>MGSIDLGAKQRALHRVIGHPCARCLAALTLAVPPCRELDPILTEVTLMNARSELYLRFIKRRITADFEVGDSMAPEEVKQEHQKQLDKLLNNCLLSCTMQELIGYYITMEQYFMRETVNKAVAMDSYEKGQLTSSMVDDVFYIVKKCIGRALSSSSIDCLCAMINHSTTELESDFRTGSYGREKGI</sequence>
<dbReference type="Ensembl" id="ENSAPLT00000041284.1">
    <property type="protein sequence ID" value="ENSAPLP00000023043.1"/>
    <property type="gene ID" value="ENSAPLG00000030317.1"/>
</dbReference>
<reference evidence="2" key="3">
    <citation type="submission" date="2025-09" db="UniProtKB">
        <authorList>
            <consortium name="Ensembl"/>
        </authorList>
    </citation>
    <scope>IDENTIFICATION</scope>
</reference>
<dbReference type="GO" id="GO:0007030">
    <property type="term" value="P:Golgi organization"/>
    <property type="evidence" value="ECO:0007669"/>
    <property type="project" value="TreeGrafter"/>
</dbReference>
<dbReference type="InterPro" id="IPR048682">
    <property type="entry name" value="COG4"/>
</dbReference>
<dbReference type="AlphaFoldDB" id="A0A493TBJ4"/>
<name>A0A493TBJ4_ANAPP</name>
<reference evidence="3" key="1">
    <citation type="submission" date="2017-10" db="EMBL/GenBank/DDBJ databases">
        <title>A new Pekin duck reference genome.</title>
        <authorList>
            <person name="Hou Z.-C."/>
            <person name="Zhou Z.-K."/>
            <person name="Zhu F."/>
            <person name="Hou S.-S."/>
        </authorList>
    </citation>
    <scope>NUCLEOTIDE SEQUENCE [LARGE SCALE GENOMIC DNA]</scope>
</reference>
<dbReference type="PANTHER" id="PTHR24016:SF0">
    <property type="entry name" value="CONSERVED OLIGOMERIC GOLGI COMPLEX SUBUNIT 4"/>
    <property type="match status" value="1"/>
</dbReference>
<evidence type="ECO:0000313" key="2">
    <source>
        <dbReference type="Ensembl" id="ENSAPLP00000023043.1"/>
    </source>
</evidence>